<proteinExistence type="predicted"/>
<dbReference type="EMBL" id="CABVHO010000001">
    <property type="protein sequence ID" value="VVN49856.1"/>
    <property type="molecule type" value="Genomic_DNA"/>
</dbReference>
<organism evidence="1 2">
    <name type="scientific">Pseudomonas fluorescens</name>
    <dbReference type="NCBI Taxonomy" id="294"/>
    <lineage>
        <taxon>Bacteria</taxon>
        <taxon>Pseudomonadati</taxon>
        <taxon>Pseudomonadota</taxon>
        <taxon>Gammaproteobacteria</taxon>
        <taxon>Pseudomonadales</taxon>
        <taxon>Pseudomonadaceae</taxon>
        <taxon>Pseudomonas</taxon>
    </lineage>
</organism>
<dbReference type="RefSeq" id="WP_150627999.1">
    <property type="nucleotide sequence ID" value="NZ_CABVHO010000001.1"/>
</dbReference>
<dbReference type="Proteomes" id="UP000326437">
    <property type="component" value="Unassembled WGS sequence"/>
</dbReference>
<dbReference type="OrthoDB" id="7018728at2"/>
<sequence length="98" mass="10716">MTQDEFVSRAFNVALAMSSEPAWAIHVVAVDDRFIRIKNGKNVSATCLERMYPDLLEVDLTVSAANPVIMSATKGQNCVNVPMREIARRIRVGAGLPA</sequence>
<accession>A0A5E6Y8T8</accession>
<dbReference type="AlphaFoldDB" id="A0A5E6Y8T8"/>
<gene>
    <name evidence="1" type="ORF">PS685_00107</name>
</gene>
<evidence type="ECO:0000313" key="1">
    <source>
        <dbReference type="EMBL" id="VVN49856.1"/>
    </source>
</evidence>
<reference evidence="1 2" key="1">
    <citation type="submission" date="2019-09" db="EMBL/GenBank/DDBJ databases">
        <authorList>
            <person name="Chandra G."/>
            <person name="Truman W A."/>
        </authorList>
    </citation>
    <scope>NUCLEOTIDE SEQUENCE [LARGE SCALE GENOMIC DNA]</scope>
    <source>
        <strain evidence="1">PS685</strain>
    </source>
</reference>
<evidence type="ECO:0000313" key="2">
    <source>
        <dbReference type="Proteomes" id="UP000326437"/>
    </source>
</evidence>
<name>A0A5E6Y8T8_PSEFL</name>
<protein>
    <submittedName>
        <fullName evidence="1">Uncharacterized protein</fullName>
    </submittedName>
</protein>